<dbReference type="InterPro" id="IPR011006">
    <property type="entry name" value="CheY-like_superfamily"/>
</dbReference>
<dbReference type="GO" id="GO:0000976">
    <property type="term" value="F:transcription cis-regulatory region binding"/>
    <property type="evidence" value="ECO:0007669"/>
    <property type="project" value="TreeGrafter"/>
</dbReference>
<dbReference type="InterPro" id="IPR039420">
    <property type="entry name" value="WalR-like"/>
</dbReference>
<sequence>MKFQISMNKIILIEDETSVVSFIKKGLQENGYEISVAFDGRTGAQLVQSNDFDLVILDIMLPEMNGLDVCKEIRKTNKHVPILFLTALGTSENIVLGLENGGDDYLVKPFKFIELVARVKSLLRRSNQNGSAPEIVEPEVDNEHVFQFSDLILNDYTKKVTRAGEEISLTSTEYKLLLYFLNNPEKVISRAEILDSVWGVNYELGTNVVDVYVNYLRKKLDHHEDNKLIHTVIGMGYVLKKS</sequence>
<keyword evidence="4 7" id="KW-0238">DNA-binding</keyword>
<evidence type="ECO:0000259" key="8">
    <source>
        <dbReference type="PROSITE" id="PS50110"/>
    </source>
</evidence>
<name>A0A1M5MQR7_9FLAO</name>
<feature type="domain" description="OmpR/PhoB-type" evidence="9">
    <location>
        <begin position="143"/>
        <end position="241"/>
    </location>
</feature>
<dbReference type="Gene3D" id="6.10.250.690">
    <property type="match status" value="1"/>
</dbReference>
<feature type="domain" description="Response regulatory" evidence="8">
    <location>
        <begin position="9"/>
        <end position="123"/>
    </location>
</feature>
<dbReference type="Gene3D" id="3.40.50.2300">
    <property type="match status" value="1"/>
</dbReference>
<dbReference type="Proteomes" id="UP000184518">
    <property type="component" value="Unassembled WGS sequence"/>
</dbReference>
<dbReference type="PANTHER" id="PTHR48111">
    <property type="entry name" value="REGULATOR OF RPOS"/>
    <property type="match status" value="1"/>
</dbReference>
<dbReference type="CDD" id="cd00383">
    <property type="entry name" value="trans_reg_C"/>
    <property type="match status" value="1"/>
</dbReference>
<keyword evidence="2" id="KW-0902">Two-component regulatory system</keyword>
<dbReference type="GO" id="GO:0032993">
    <property type="term" value="C:protein-DNA complex"/>
    <property type="evidence" value="ECO:0007669"/>
    <property type="project" value="TreeGrafter"/>
</dbReference>
<dbReference type="FunFam" id="1.10.10.10:FF:000005">
    <property type="entry name" value="Two-component system response regulator"/>
    <property type="match status" value="1"/>
</dbReference>
<dbReference type="Gene3D" id="1.10.10.10">
    <property type="entry name" value="Winged helix-like DNA-binding domain superfamily/Winged helix DNA-binding domain"/>
    <property type="match status" value="1"/>
</dbReference>
<reference evidence="11" key="1">
    <citation type="submission" date="2016-11" db="EMBL/GenBank/DDBJ databases">
        <authorList>
            <person name="Varghese N."/>
            <person name="Submissions S."/>
        </authorList>
    </citation>
    <scope>NUCLEOTIDE SEQUENCE [LARGE SCALE GENOMIC DNA]</scope>
    <source>
        <strain evidence="11">DSM 27619</strain>
    </source>
</reference>
<dbReference type="Pfam" id="PF00072">
    <property type="entry name" value="Response_reg"/>
    <property type="match status" value="1"/>
</dbReference>
<evidence type="ECO:0000313" key="10">
    <source>
        <dbReference type="EMBL" id="SHG79537.1"/>
    </source>
</evidence>
<dbReference type="GO" id="GO:0000156">
    <property type="term" value="F:phosphorelay response regulator activity"/>
    <property type="evidence" value="ECO:0007669"/>
    <property type="project" value="TreeGrafter"/>
</dbReference>
<dbReference type="SMART" id="SM00862">
    <property type="entry name" value="Trans_reg_C"/>
    <property type="match status" value="1"/>
</dbReference>
<dbReference type="GO" id="GO:0005829">
    <property type="term" value="C:cytosol"/>
    <property type="evidence" value="ECO:0007669"/>
    <property type="project" value="TreeGrafter"/>
</dbReference>
<dbReference type="InterPro" id="IPR036388">
    <property type="entry name" value="WH-like_DNA-bd_sf"/>
</dbReference>
<evidence type="ECO:0000259" key="9">
    <source>
        <dbReference type="PROSITE" id="PS51755"/>
    </source>
</evidence>
<dbReference type="InterPro" id="IPR016032">
    <property type="entry name" value="Sig_transdc_resp-reg_C-effctor"/>
</dbReference>
<keyword evidence="1 6" id="KW-0597">Phosphoprotein</keyword>
<evidence type="ECO:0000256" key="3">
    <source>
        <dbReference type="ARBA" id="ARBA00023015"/>
    </source>
</evidence>
<feature type="DNA-binding region" description="OmpR/PhoB-type" evidence="7">
    <location>
        <begin position="143"/>
        <end position="241"/>
    </location>
</feature>
<dbReference type="CDD" id="cd19935">
    <property type="entry name" value="REC_OmpR_CusR-like"/>
    <property type="match status" value="1"/>
</dbReference>
<dbReference type="SUPFAM" id="SSF52172">
    <property type="entry name" value="CheY-like"/>
    <property type="match status" value="1"/>
</dbReference>
<feature type="modified residue" description="4-aspartylphosphate" evidence="6">
    <location>
        <position position="58"/>
    </location>
</feature>
<dbReference type="AlphaFoldDB" id="A0A1M5MQR7"/>
<evidence type="ECO:0000256" key="6">
    <source>
        <dbReference type="PROSITE-ProRule" id="PRU00169"/>
    </source>
</evidence>
<evidence type="ECO:0000256" key="4">
    <source>
        <dbReference type="ARBA" id="ARBA00023125"/>
    </source>
</evidence>
<accession>A0A1M5MQR7</accession>
<dbReference type="SUPFAM" id="SSF46894">
    <property type="entry name" value="C-terminal effector domain of the bipartite response regulators"/>
    <property type="match status" value="1"/>
</dbReference>
<dbReference type="GO" id="GO:0006355">
    <property type="term" value="P:regulation of DNA-templated transcription"/>
    <property type="evidence" value="ECO:0007669"/>
    <property type="project" value="InterPro"/>
</dbReference>
<dbReference type="PANTHER" id="PTHR48111:SF22">
    <property type="entry name" value="REGULATOR OF RPOS"/>
    <property type="match status" value="1"/>
</dbReference>
<protein>
    <submittedName>
        <fullName evidence="10">Two component transcriptional regulator, winged helix family</fullName>
    </submittedName>
</protein>
<organism evidence="10 11">
    <name type="scientific">Chryseobacterium arachidis</name>
    <dbReference type="NCBI Taxonomy" id="1416778"/>
    <lineage>
        <taxon>Bacteria</taxon>
        <taxon>Pseudomonadati</taxon>
        <taxon>Bacteroidota</taxon>
        <taxon>Flavobacteriia</taxon>
        <taxon>Flavobacteriales</taxon>
        <taxon>Weeksellaceae</taxon>
        <taxon>Chryseobacterium group</taxon>
        <taxon>Chryseobacterium</taxon>
    </lineage>
</organism>
<gene>
    <name evidence="10" type="ORF">SAMN05443633_1247</name>
</gene>
<dbReference type="Pfam" id="PF00486">
    <property type="entry name" value="Trans_reg_C"/>
    <property type="match status" value="1"/>
</dbReference>
<dbReference type="STRING" id="1416778.SAMN05443633_1247"/>
<evidence type="ECO:0000256" key="1">
    <source>
        <dbReference type="ARBA" id="ARBA00022553"/>
    </source>
</evidence>
<dbReference type="PROSITE" id="PS50110">
    <property type="entry name" value="RESPONSE_REGULATORY"/>
    <property type="match status" value="1"/>
</dbReference>
<evidence type="ECO:0000256" key="7">
    <source>
        <dbReference type="PROSITE-ProRule" id="PRU01091"/>
    </source>
</evidence>
<keyword evidence="5" id="KW-0804">Transcription</keyword>
<proteinExistence type="predicted"/>
<evidence type="ECO:0000256" key="2">
    <source>
        <dbReference type="ARBA" id="ARBA00023012"/>
    </source>
</evidence>
<dbReference type="FunFam" id="3.40.50.2300:FF:000073">
    <property type="entry name" value="DNA-binding response regulator RprY"/>
    <property type="match status" value="1"/>
</dbReference>
<dbReference type="InterPro" id="IPR001867">
    <property type="entry name" value="OmpR/PhoB-type_DNA-bd"/>
</dbReference>
<dbReference type="InterPro" id="IPR001789">
    <property type="entry name" value="Sig_transdc_resp-reg_receiver"/>
</dbReference>
<evidence type="ECO:0000313" key="11">
    <source>
        <dbReference type="Proteomes" id="UP000184518"/>
    </source>
</evidence>
<keyword evidence="3" id="KW-0805">Transcription regulation</keyword>
<keyword evidence="11" id="KW-1185">Reference proteome</keyword>
<dbReference type="EMBL" id="FQUT01000024">
    <property type="protein sequence ID" value="SHG79537.1"/>
    <property type="molecule type" value="Genomic_DNA"/>
</dbReference>
<evidence type="ECO:0000256" key="5">
    <source>
        <dbReference type="ARBA" id="ARBA00023163"/>
    </source>
</evidence>
<dbReference type="PROSITE" id="PS51755">
    <property type="entry name" value="OMPR_PHOB"/>
    <property type="match status" value="1"/>
</dbReference>
<dbReference type="SMART" id="SM00448">
    <property type="entry name" value="REC"/>
    <property type="match status" value="1"/>
</dbReference>